<dbReference type="AlphaFoldDB" id="A0A175YBP7"/>
<keyword evidence="3" id="KW-0238">DNA-binding</keyword>
<dbReference type="PANTHER" id="PTHR31920">
    <property type="entry name" value="B3 DOMAIN-CONTAINING"/>
    <property type="match status" value="1"/>
</dbReference>
<evidence type="ECO:0000256" key="5">
    <source>
        <dbReference type="ARBA" id="ARBA00023242"/>
    </source>
</evidence>
<evidence type="ECO:0000256" key="2">
    <source>
        <dbReference type="ARBA" id="ARBA00023015"/>
    </source>
</evidence>
<reference evidence="6" key="2">
    <citation type="submission" date="2022-03" db="EMBL/GenBank/DDBJ databases">
        <title>Draft title - Genomic analysis of global carrot germplasm unveils the trajectory of domestication and the origin of high carotenoid orange carrot.</title>
        <authorList>
            <person name="Iorizzo M."/>
            <person name="Ellison S."/>
            <person name="Senalik D."/>
            <person name="Macko-Podgorni A."/>
            <person name="Grzebelus D."/>
            <person name="Bostan H."/>
            <person name="Rolling W."/>
            <person name="Curaba J."/>
            <person name="Simon P."/>
        </authorList>
    </citation>
    <scope>NUCLEOTIDE SEQUENCE</scope>
    <source>
        <tissue evidence="6">Leaf</tissue>
    </source>
</reference>
<organism evidence="6 7">
    <name type="scientific">Daucus carota subsp. sativus</name>
    <name type="common">Carrot</name>
    <dbReference type="NCBI Taxonomy" id="79200"/>
    <lineage>
        <taxon>Eukaryota</taxon>
        <taxon>Viridiplantae</taxon>
        <taxon>Streptophyta</taxon>
        <taxon>Embryophyta</taxon>
        <taxon>Tracheophyta</taxon>
        <taxon>Spermatophyta</taxon>
        <taxon>Magnoliopsida</taxon>
        <taxon>eudicotyledons</taxon>
        <taxon>Gunneridae</taxon>
        <taxon>Pentapetalae</taxon>
        <taxon>asterids</taxon>
        <taxon>campanulids</taxon>
        <taxon>Apiales</taxon>
        <taxon>Apiaceae</taxon>
        <taxon>Apioideae</taxon>
        <taxon>Scandiceae</taxon>
        <taxon>Daucinae</taxon>
        <taxon>Daucus</taxon>
        <taxon>Daucus sect. Daucus</taxon>
    </lineage>
</organism>
<dbReference type="GO" id="GO:0003677">
    <property type="term" value="F:DNA binding"/>
    <property type="evidence" value="ECO:0007669"/>
    <property type="project" value="UniProtKB-KW"/>
</dbReference>
<evidence type="ECO:0000256" key="3">
    <source>
        <dbReference type="ARBA" id="ARBA00023125"/>
    </source>
</evidence>
<reference evidence="6" key="1">
    <citation type="journal article" date="2016" name="Nat. Genet.">
        <title>A high-quality carrot genome assembly provides new insights into carotenoid accumulation and asterid genome evolution.</title>
        <authorList>
            <person name="Iorizzo M."/>
            <person name="Ellison S."/>
            <person name="Senalik D."/>
            <person name="Zeng P."/>
            <person name="Satapoomin P."/>
            <person name="Huang J."/>
            <person name="Bowman M."/>
            <person name="Iovene M."/>
            <person name="Sanseverino W."/>
            <person name="Cavagnaro P."/>
            <person name="Yildiz M."/>
            <person name="Macko-Podgorni A."/>
            <person name="Moranska E."/>
            <person name="Grzebelus E."/>
            <person name="Grzebelus D."/>
            <person name="Ashrafi H."/>
            <person name="Zheng Z."/>
            <person name="Cheng S."/>
            <person name="Spooner D."/>
            <person name="Van Deynze A."/>
            <person name="Simon P."/>
        </authorList>
    </citation>
    <scope>NUCLEOTIDE SEQUENCE</scope>
    <source>
        <tissue evidence="6">Leaf</tissue>
    </source>
</reference>
<proteinExistence type="predicted"/>
<dbReference type="SUPFAM" id="SSF101936">
    <property type="entry name" value="DNA-binding pseudobarrel domain"/>
    <property type="match status" value="3"/>
</dbReference>
<dbReference type="Proteomes" id="UP000077755">
    <property type="component" value="Chromosome 4"/>
</dbReference>
<evidence type="ECO:0000313" key="7">
    <source>
        <dbReference type="Proteomes" id="UP000077755"/>
    </source>
</evidence>
<keyword evidence="2" id="KW-0805">Transcription regulation</keyword>
<dbReference type="EMBL" id="CP093346">
    <property type="protein sequence ID" value="WOG95223.1"/>
    <property type="molecule type" value="Genomic_DNA"/>
</dbReference>
<dbReference type="InterPro" id="IPR015300">
    <property type="entry name" value="DNA-bd_pseudobarrel_sf"/>
</dbReference>
<dbReference type="PANTHER" id="PTHR31920:SF132">
    <property type="entry name" value="TF-B3 DOMAIN-CONTAINING PROTEIN"/>
    <property type="match status" value="1"/>
</dbReference>
<evidence type="ECO:0000256" key="4">
    <source>
        <dbReference type="ARBA" id="ARBA00023163"/>
    </source>
</evidence>
<dbReference type="Gramene" id="KZM80935">
    <property type="protein sequence ID" value="KZM80935"/>
    <property type="gene ID" value="DCAR_031474"/>
</dbReference>
<dbReference type="GO" id="GO:0005634">
    <property type="term" value="C:nucleus"/>
    <property type="evidence" value="ECO:0007669"/>
    <property type="project" value="UniProtKB-SubCell"/>
</dbReference>
<keyword evidence="4" id="KW-0804">Transcription</keyword>
<dbReference type="Gene3D" id="2.40.330.10">
    <property type="entry name" value="DNA-binding pseudobarrel domain"/>
    <property type="match status" value="2"/>
</dbReference>
<accession>A0A175YBP7</accession>
<keyword evidence="5" id="KW-0539">Nucleus</keyword>
<evidence type="ECO:0000256" key="1">
    <source>
        <dbReference type="ARBA" id="ARBA00004123"/>
    </source>
</evidence>
<gene>
    <name evidence="6" type="ORF">DCAR_0414529</name>
</gene>
<sequence>MTTIVRKVSMPLSKSSRRKAFICRIVEDVNKKLLLKFPSEFAVYFSSLGLNNIGLHVPLKKTWLGRFVKCVGGTEFTVQIFNEYAVEVDYTNTAEIGQHKLHPSRIRASVMEPLSAMSELKKDKLQSIFCYNACSAFDGELEIVIDAKHLEDNELIETLSLKFCNMHGNILQGKWILTISNGYRMHVVYDRENHRLLGITKLFFDFGIVGGEVLTFEFVDGSNFNVHIFGEDGNEMHYNSNGHETEDSSPQTGTLFLTLRYPCEFEVRVMPSYMLKNCPGVTISVDFMRVTNQWKNNDKISIYKGHFSWEFEIRKCRTANRTTINNGWKNFRKDMNLDVGDFWSIQIINKRIIELWSMLMGLRCCLYAGKHKVILETEFGDAVREWEGWRNFIDPTHAELIRSLVHRTDDERLKLEICVVKQSRNQLARYLAEDGAVNRTMPKLPVQFCSKYSEVLYESMELKLRNGYIMRVQLDLVKGEVKGFLWFFKDMELSGGELLLFEYFGRFSFNVYIIGDNGAEISYPDRVHCLQLCLPSVVSVGDGGWRFFSTRVSGESILDEIDAPAEFIERCGLFLPERITYVLSNGKKFDGSYNSQNSRFSGLSKMSNIVGVDTMYVVRNLLLTYDVFKMISISAFDLERNEAVFPGTPLCMDASGSYPLLNNYFQITVEKKHMSDDCFAVEISNEYNDLSIEWDNFQF</sequence>
<protein>
    <submittedName>
        <fullName evidence="6">Uncharacterized protein</fullName>
    </submittedName>
</protein>
<keyword evidence="7" id="KW-1185">Reference proteome</keyword>
<name>A0A175YBP7_DAUCS</name>
<dbReference type="InterPro" id="IPR050655">
    <property type="entry name" value="Plant_B3_domain"/>
</dbReference>
<comment type="subcellular location">
    <subcellularLocation>
        <location evidence="1">Nucleus</location>
    </subcellularLocation>
</comment>
<evidence type="ECO:0000313" key="6">
    <source>
        <dbReference type="EMBL" id="WOG95223.1"/>
    </source>
</evidence>